<dbReference type="PROSITE" id="PS50940">
    <property type="entry name" value="CHIT_BIND_II"/>
    <property type="match status" value="1"/>
</dbReference>
<dbReference type="PROSITE" id="PS50068">
    <property type="entry name" value="LDLRA_2"/>
    <property type="match status" value="1"/>
</dbReference>
<dbReference type="InterPro" id="IPR002172">
    <property type="entry name" value="LDrepeatLR_classA_rpt"/>
</dbReference>
<dbReference type="InterPro" id="IPR009091">
    <property type="entry name" value="RCC1/BLIP-II"/>
</dbReference>
<feature type="disulfide bond" evidence="3">
    <location>
        <begin position="160"/>
        <end position="178"/>
    </location>
</feature>
<dbReference type="PROSITE" id="PS50012">
    <property type="entry name" value="RCC1_3"/>
    <property type="match status" value="6"/>
</dbReference>
<feature type="region of interest" description="Disordered" evidence="5">
    <location>
        <begin position="725"/>
        <end position="747"/>
    </location>
</feature>
<dbReference type="PROSITE" id="PS00625">
    <property type="entry name" value="RCC1_1"/>
    <property type="match status" value="1"/>
</dbReference>
<reference evidence="7" key="1">
    <citation type="submission" date="2021-07" db="EMBL/GenBank/DDBJ databases">
        <authorList>
            <person name="Catto M.A."/>
            <person name="Jacobson A."/>
            <person name="Kennedy G."/>
            <person name="Labadie P."/>
            <person name="Hunt B.G."/>
            <person name="Srinivasan R."/>
        </authorList>
    </citation>
    <scope>NUCLEOTIDE SEQUENCE</scope>
    <source>
        <strain evidence="7">PL_HMW_Pooled</strain>
        <tissue evidence="7">Head</tissue>
    </source>
</reference>
<feature type="disulfide bond" evidence="3">
    <location>
        <begin position="153"/>
        <end position="165"/>
    </location>
</feature>
<feature type="repeat" description="RCC1" evidence="4">
    <location>
        <begin position="884"/>
        <end position="935"/>
    </location>
</feature>
<sequence>MSVSLAAEVVREKRQDDKDPADIDDKQTAEQLCENRPPDEYFRLTTEGDCRDVVRCDRASENGVTRLAGVRCPNALAFDIERQTCDWKTNVKNCNQLESKCTKAGIKQITCPSGLAFDVDKQTCDWKGKVTNCNRLDKPRKVLPRLKTDEPVCPEGKLSCGNGECIDKELFCNDKPDCKDESDENACSEYNVGERLRGVETDPNRAPDCDPTQCVLPDCWCSPDGTRIPGGIEPNQVPQMITITFNGAVNVDNVDLYDEIFNGQRQNPNGCQIRGTFFASHKYTNYAALQDLHRRGHEVGVFSLTHKDDPNYWTSGSYDDWLAEMAGARLVIERFSNITDGSIIGVRAPYLRVGGNKQFEMMADQFFVYDASITASLGRVPIWPYTLYFRMPHKCNGNAQNCPSRSHPVWEMVMNELDRRDDPTFDESLPGCHMVDSCSNIQTGEQFARLLRHNFNRHYSTNRAPLGLHFHASWLKSKKEFRDELIKFIEEMLDKNDVYFVTMLQVIQWMQNPTELTSLRDFAEWKEKCDVKGQPYCSLPNACPLTTRELPGETIRLFTCMECPNNYPWILDPTGDGFNSKKKTVWVTEEEEEEEEEGAKEDEEEEVEREEEQPKFNTMQNGTSRKRQSIRRSLPPSKSGPKPAKKAKTSLGVPEKRFPKLSSGVILTFGQGDVGQLGLGPDVMERGRPTLIPKLDNLIDMCAGGMHTICLNKKGEVSSFGCNDEGALGRDTSEEGSETEPGSVSLPGPVVQITAGDSHSAALLEDGRVFAWGSFRDSHGTMGLTLQGGEKNPIELHTGTVVVKIASGADHLVMLTEDGQIHTVGCGEQGQLGRVSERGADRLSRQGMGNLLVPGPVPFKPSKKPDFVDIWTATYGTFAKDKNNQIYVFGLNNYNQLGLKEQKTHFHPLVSAPLSMHDWAQISGGQHHTLALTVDGQVYSLGRREYGRLGLGEEAQDVAEPTLIATFKDKKVVDISCEGNVSYAVTQDGDVYSWGMGSNMQLGMGDDDTDLWVPTKIKGKALENKSVISVSAGGQHTVLLASDLSAKPSSSSKTAVTNGKGKDKSDTKGNEKSNNVEEKEVSAGKEDKEQTASEEIMESEESPKEEMESEEKMDTSEKKHFILNFIFANEILCHMLHKKVKSCAFLLEMKCEYHTAFLLHISHLGIVPPMKVPIL</sequence>
<evidence type="ECO:0000313" key="8">
    <source>
        <dbReference type="Proteomes" id="UP001219518"/>
    </source>
</evidence>
<dbReference type="GO" id="GO:0016787">
    <property type="term" value="F:hydrolase activity"/>
    <property type="evidence" value="ECO:0007669"/>
    <property type="project" value="UniProtKB-ARBA"/>
</dbReference>
<dbReference type="AlphaFoldDB" id="A0AAE1LFQ8"/>
<dbReference type="InterPro" id="IPR058923">
    <property type="entry name" value="RCC1-like_dom"/>
</dbReference>
<feature type="repeat" description="RCC1" evidence="4">
    <location>
        <begin position="936"/>
        <end position="988"/>
    </location>
</feature>
<dbReference type="PANTHER" id="PTHR45985:SF1">
    <property type="entry name" value="VERMIFORM, ISOFORM I"/>
    <property type="match status" value="1"/>
</dbReference>
<keyword evidence="8" id="KW-1185">Reference proteome</keyword>
<dbReference type="Pfam" id="PF01607">
    <property type="entry name" value="CBM_14"/>
    <property type="match status" value="2"/>
</dbReference>
<dbReference type="InterPro" id="IPR036055">
    <property type="entry name" value="LDL_receptor-like_sf"/>
</dbReference>
<feature type="repeat" description="RCC1" evidence="4">
    <location>
        <begin position="989"/>
        <end position="1043"/>
    </location>
</feature>
<dbReference type="SUPFAM" id="SSF88713">
    <property type="entry name" value="Glycoside hydrolase/deacetylase"/>
    <property type="match status" value="1"/>
</dbReference>
<dbReference type="InterPro" id="IPR011330">
    <property type="entry name" value="Glyco_hydro/deAcase_b/a-brl"/>
</dbReference>
<feature type="compositionally biased region" description="Basic and acidic residues" evidence="5">
    <location>
        <begin position="9"/>
        <end position="28"/>
    </location>
</feature>
<evidence type="ECO:0000256" key="2">
    <source>
        <dbReference type="ARBA" id="ARBA00023157"/>
    </source>
</evidence>
<dbReference type="Pfam" id="PF00057">
    <property type="entry name" value="Ldl_recept_a"/>
    <property type="match status" value="1"/>
</dbReference>
<evidence type="ECO:0000259" key="6">
    <source>
        <dbReference type="PROSITE" id="PS50940"/>
    </source>
</evidence>
<feature type="region of interest" description="Disordered" evidence="5">
    <location>
        <begin position="583"/>
        <end position="655"/>
    </location>
</feature>
<gene>
    <name evidence="7" type="ORF">KUF71_026041</name>
</gene>
<dbReference type="SUPFAM" id="SSF57424">
    <property type="entry name" value="LDL receptor-like module"/>
    <property type="match status" value="1"/>
</dbReference>
<keyword evidence="2 3" id="KW-1015">Disulfide bond</keyword>
<dbReference type="Gene3D" id="3.20.20.370">
    <property type="entry name" value="Glycoside hydrolase/deacetylase"/>
    <property type="match status" value="1"/>
</dbReference>
<feature type="disulfide bond" evidence="3">
    <location>
        <begin position="172"/>
        <end position="187"/>
    </location>
</feature>
<protein>
    <submittedName>
        <fullName evidence="7">Chitin deacetylase 1</fullName>
    </submittedName>
</protein>
<name>A0AAE1LFQ8_9NEOP</name>
<proteinExistence type="predicted"/>
<keyword evidence="1" id="KW-0677">Repeat</keyword>
<dbReference type="Proteomes" id="UP001219518">
    <property type="component" value="Unassembled WGS sequence"/>
</dbReference>
<dbReference type="InterPro" id="IPR002557">
    <property type="entry name" value="Chitin-bd_dom"/>
</dbReference>
<accession>A0AAE1LFQ8</accession>
<organism evidence="7 8">
    <name type="scientific">Frankliniella fusca</name>
    <dbReference type="NCBI Taxonomy" id="407009"/>
    <lineage>
        <taxon>Eukaryota</taxon>
        <taxon>Metazoa</taxon>
        <taxon>Ecdysozoa</taxon>
        <taxon>Arthropoda</taxon>
        <taxon>Hexapoda</taxon>
        <taxon>Insecta</taxon>
        <taxon>Pterygota</taxon>
        <taxon>Neoptera</taxon>
        <taxon>Paraneoptera</taxon>
        <taxon>Thysanoptera</taxon>
        <taxon>Terebrantia</taxon>
        <taxon>Thripoidea</taxon>
        <taxon>Thripidae</taxon>
        <taxon>Frankliniella</taxon>
    </lineage>
</organism>
<dbReference type="PANTHER" id="PTHR45985">
    <property type="match status" value="1"/>
</dbReference>
<evidence type="ECO:0000256" key="5">
    <source>
        <dbReference type="SAM" id="MobiDB-lite"/>
    </source>
</evidence>
<feature type="domain" description="Chitin-binding type-2" evidence="6">
    <location>
        <begin position="30"/>
        <end position="96"/>
    </location>
</feature>
<evidence type="ECO:0000256" key="4">
    <source>
        <dbReference type="PROSITE-ProRule" id="PRU00235"/>
    </source>
</evidence>
<feature type="compositionally biased region" description="Basic and acidic residues" evidence="5">
    <location>
        <begin position="1101"/>
        <end position="1114"/>
    </location>
</feature>
<dbReference type="CDD" id="cd10974">
    <property type="entry name" value="CE4_CDA_like_1"/>
    <property type="match status" value="1"/>
</dbReference>
<feature type="repeat" description="RCC1" evidence="4">
    <location>
        <begin position="715"/>
        <end position="766"/>
    </location>
</feature>
<dbReference type="SMART" id="SM00192">
    <property type="entry name" value="LDLa"/>
    <property type="match status" value="1"/>
</dbReference>
<dbReference type="Gene3D" id="2.130.10.30">
    <property type="entry name" value="Regulator of chromosome condensation 1/beta-lactamase-inhibitor protein II"/>
    <property type="match status" value="1"/>
</dbReference>
<dbReference type="Pfam" id="PF25390">
    <property type="entry name" value="WD40_RLD"/>
    <property type="match status" value="1"/>
</dbReference>
<feature type="repeat" description="RCC1" evidence="4">
    <location>
        <begin position="664"/>
        <end position="714"/>
    </location>
</feature>
<dbReference type="InterPro" id="IPR052740">
    <property type="entry name" value="CE4"/>
</dbReference>
<evidence type="ECO:0000313" key="7">
    <source>
        <dbReference type="EMBL" id="KAK3917029.1"/>
    </source>
</evidence>
<evidence type="ECO:0000256" key="1">
    <source>
        <dbReference type="ARBA" id="ARBA00022737"/>
    </source>
</evidence>
<dbReference type="InterPro" id="IPR000408">
    <property type="entry name" value="Reg_chr_condens"/>
</dbReference>
<feature type="compositionally biased region" description="Acidic residues" evidence="5">
    <location>
        <begin position="588"/>
        <end position="611"/>
    </location>
</feature>
<feature type="region of interest" description="Disordered" evidence="5">
    <location>
        <begin position="1048"/>
        <end position="1114"/>
    </location>
</feature>
<dbReference type="PROSITE" id="PS01209">
    <property type="entry name" value="LDLRA_1"/>
    <property type="match status" value="1"/>
</dbReference>
<feature type="repeat" description="RCC1" evidence="4">
    <location>
        <begin position="767"/>
        <end position="818"/>
    </location>
</feature>
<dbReference type="SUPFAM" id="SSF50985">
    <property type="entry name" value="RCC1/BLIP-II"/>
    <property type="match status" value="1"/>
</dbReference>
<dbReference type="Gene3D" id="2.170.140.10">
    <property type="entry name" value="Chitin binding domain"/>
    <property type="match status" value="1"/>
</dbReference>
<dbReference type="SUPFAM" id="SSF57625">
    <property type="entry name" value="Invertebrate chitin-binding proteins"/>
    <property type="match status" value="2"/>
</dbReference>
<dbReference type="InterPro" id="IPR023415">
    <property type="entry name" value="LDLR_class-A_CS"/>
</dbReference>
<dbReference type="Gene3D" id="4.10.400.10">
    <property type="entry name" value="Low-density Lipoprotein Receptor"/>
    <property type="match status" value="1"/>
</dbReference>
<evidence type="ECO:0000256" key="3">
    <source>
        <dbReference type="PROSITE-ProRule" id="PRU00124"/>
    </source>
</evidence>
<feature type="compositionally biased region" description="Basic and acidic residues" evidence="5">
    <location>
        <begin position="1060"/>
        <end position="1091"/>
    </location>
</feature>
<dbReference type="PROSITE" id="PS00626">
    <property type="entry name" value="RCC1_2"/>
    <property type="match status" value="5"/>
</dbReference>
<dbReference type="FunFam" id="3.20.20.370:FF:000003">
    <property type="entry name" value="CLUMA_CG003232, isoform B"/>
    <property type="match status" value="1"/>
</dbReference>
<comment type="caution">
    <text evidence="7">The sequence shown here is derived from an EMBL/GenBank/DDBJ whole genome shotgun (WGS) entry which is preliminary data.</text>
</comment>
<dbReference type="SMART" id="SM00494">
    <property type="entry name" value="ChtBD2"/>
    <property type="match status" value="2"/>
</dbReference>
<dbReference type="GO" id="GO:0005576">
    <property type="term" value="C:extracellular region"/>
    <property type="evidence" value="ECO:0007669"/>
    <property type="project" value="InterPro"/>
</dbReference>
<dbReference type="GO" id="GO:0008061">
    <property type="term" value="F:chitin binding"/>
    <property type="evidence" value="ECO:0007669"/>
    <property type="project" value="InterPro"/>
</dbReference>
<dbReference type="EMBL" id="JAHWGI010000660">
    <property type="protein sequence ID" value="KAK3917029.1"/>
    <property type="molecule type" value="Genomic_DNA"/>
</dbReference>
<dbReference type="GO" id="GO:0005975">
    <property type="term" value="P:carbohydrate metabolic process"/>
    <property type="evidence" value="ECO:0007669"/>
    <property type="project" value="InterPro"/>
</dbReference>
<dbReference type="PRINTS" id="PR00633">
    <property type="entry name" value="RCCNDNSATION"/>
</dbReference>
<feature type="region of interest" description="Disordered" evidence="5">
    <location>
        <begin position="1"/>
        <end position="30"/>
    </location>
</feature>
<dbReference type="CDD" id="cd00112">
    <property type="entry name" value="LDLa"/>
    <property type="match status" value="1"/>
</dbReference>
<dbReference type="InterPro" id="IPR036508">
    <property type="entry name" value="Chitin-bd_dom_sf"/>
</dbReference>
<reference evidence="7" key="2">
    <citation type="journal article" date="2023" name="BMC Genomics">
        <title>Pest status, molecular evolution, and epigenetic factors derived from the genome assembly of Frankliniella fusca, a thysanopteran phytovirus vector.</title>
        <authorList>
            <person name="Catto M.A."/>
            <person name="Labadie P.E."/>
            <person name="Jacobson A.L."/>
            <person name="Kennedy G.G."/>
            <person name="Srinivasan R."/>
            <person name="Hunt B.G."/>
        </authorList>
    </citation>
    <scope>NUCLEOTIDE SEQUENCE</scope>
    <source>
        <strain evidence="7">PL_HMW_Pooled</strain>
    </source>
</reference>